<comment type="caution">
    <text evidence="2">The sequence shown here is derived from an EMBL/GenBank/DDBJ whole genome shotgun (WGS) entry which is preliminary data.</text>
</comment>
<name>A0A2T5MJU7_9GAMM</name>
<dbReference type="InterPro" id="IPR012674">
    <property type="entry name" value="Calycin"/>
</dbReference>
<dbReference type="AlphaFoldDB" id="A0A2T5MJU7"/>
<protein>
    <recommendedName>
        <fullName evidence="1">THAP4-like heme-binding domain-containing protein</fullName>
    </recommendedName>
</protein>
<evidence type="ECO:0000313" key="3">
    <source>
        <dbReference type="Proteomes" id="UP000244248"/>
    </source>
</evidence>
<dbReference type="OrthoDB" id="9784808at2"/>
<organism evidence="2 3">
    <name type="scientific">Stenotrophobium rhamnosiphilum</name>
    <dbReference type="NCBI Taxonomy" id="2029166"/>
    <lineage>
        <taxon>Bacteria</taxon>
        <taxon>Pseudomonadati</taxon>
        <taxon>Pseudomonadota</taxon>
        <taxon>Gammaproteobacteria</taxon>
        <taxon>Nevskiales</taxon>
        <taxon>Nevskiaceae</taxon>
        <taxon>Stenotrophobium</taxon>
    </lineage>
</organism>
<dbReference type="Proteomes" id="UP000244248">
    <property type="component" value="Unassembled WGS sequence"/>
</dbReference>
<proteinExistence type="predicted"/>
<dbReference type="SUPFAM" id="SSF50814">
    <property type="entry name" value="Lipocalins"/>
    <property type="match status" value="1"/>
</dbReference>
<accession>A0A2T5MJU7</accession>
<sequence length="191" mass="21438">MNASHIIDGVNYGPLAGLIGTWKGDKGVDRAPEPGGEERNLFYETLLFEACGDVDNAQEQVLAVVRYHQVVSRKSNNKVFHNESGYWSWDSKSGVLMQSLTIPRGFALLAGGRFAAKESYDGELVLDVRAAENDPDWTIVQSPFLRENARTTAFTHTVVIDGDHMTYSESTLLRIYDREYNHTDVNRLVRV</sequence>
<gene>
    <name evidence="2" type="ORF">CJD38_01685</name>
</gene>
<dbReference type="Gene3D" id="2.40.128.20">
    <property type="match status" value="1"/>
</dbReference>
<reference evidence="2 3" key="1">
    <citation type="submission" date="2018-04" db="EMBL/GenBank/DDBJ databases">
        <title>Novel species isolated from glacier.</title>
        <authorList>
            <person name="Liu Q."/>
            <person name="Xin Y.-H."/>
        </authorList>
    </citation>
    <scope>NUCLEOTIDE SEQUENCE [LARGE SCALE GENOMIC DNA]</scope>
    <source>
        <strain evidence="2 3">GT1R17</strain>
    </source>
</reference>
<feature type="domain" description="THAP4-like heme-binding" evidence="1">
    <location>
        <begin position="12"/>
        <end position="190"/>
    </location>
</feature>
<evidence type="ECO:0000313" key="2">
    <source>
        <dbReference type="EMBL" id="PTU32850.1"/>
    </source>
</evidence>
<dbReference type="InterPro" id="IPR014878">
    <property type="entry name" value="THAP4-like_heme-bd"/>
</dbReference>
<dbReference type="RefSeq" id="WP_107938558.1">
    <property type="nucleotide sequence ID" value="NZ_QANS01000001.1"/>
</dbReference>
<evidence type="ECO:0000259" key="1">
    <source>
        <dbReference type="Pfam" id="PF08768"/>
    </source>
</evidence>
<dbReference type="EMBL" id="QANS01000001">
    <property type="protein sequence ID" value="PTU32850.1"/>
    <property type="molecule type" value="Genomic_DNA"/>
</dbReference>
<dbReference type="Pfam" id="PF08768">
    <property type="entry name" value="THAP4_heme-bd"/>
    <property type="match status" value="1"/>
</dbReference>
<keyword evidence="3" id="KW-1185">Reference proteome</keyword>